<feature type="site" description="Cleavage (non-hydrolytic); by autocatalysis" evidence="11">
    <location>
        <begin position="181"/>
        <end position="182"/>
    </location>
</feature>
<evidence type="ECO:0000256" key="2">
    <source>
        <dbReference type="ARBA" id="ARBA00022516"/>
    </source>
</evidence>
<keyword evidence="12" id="KW-0812">Transmembrane</keyword>
<feature type="chain" id="PRO_5039773490" description="Phosphatidylserine decarboxylase beta chain" evidence="11">
    <location>
        <begin position="1"/>
        <end position="181"/>
    </location>
</feature>
<comment type="similarity">
    <text evidence="11">Belongs to the phosphatidylserine decarboxylase family. PSD-A subfamily.</text>
</comment>
<protein>
    <recommendedName>
        <fullName evidence="11">Phosphatidylserine decarboxylase proenzyme</fullName>
        <ecNumber evidence="11">4.1.1.65</ecNumber>
    </recommendedName>
    <component>
        <recommendedName>
            <fullName evidence="11">Phosphatidylserine decarboxylase alpha chain</fullName>
        </recommendedName>
    </component>
    <component>
        <recommendedName>
            <fullName evidence="11">Phosphatidylserine decarboxylase beta chain</fullName>
        </recommendedName>
    </component>
</protein>
<dbReference type="NCBIfam" id="NF003685">
    <property type="entry name" value="PRK05305.2-5"/>
    <property type="match status" value="1"/>
</dbReference>
<evidence type="ECO:0000313" key="14">
    <source>
        <dbReference type="Proteomes" id="UP000886752"/>
    </source>
</evidence>
<feature type="modified residue" description="Pyruvic acid (Ser); by autocatalysis" evidence="11">
    <location>
        <position position="182"/>
    </location>
</feature>
<dbReference type="NCBIfam" id="NF003678">
    <property type="entry name" value="PRK05305.1-2"/>
    <property type="match status" value="1"/>
</dbReference>
<dbReference type="Proteomes" id="UP000886752">
    <property type="component" value="Unassembled WGS sequence"/>
</dbReference>
<feature type="chain" id="PRO_5039773491" description="Phosphatidylserine decarboxylase alpha chain" evidence="11">
    <location>
        <begin position="182"/>
        <end position="215"/>
    </location>
</feature>
<keyword evidence="8 11" id="KW-0456">Lyase</keyword>
<name>A0A9D1PX54_9BACT</name>
<keyword evidence="5 11" id="KW-0472">Membrane</keyword>
<proteinExistence type="inferred from homology"/>
<evidence type="ECO:0000256" key="7">
    <source>
        <dbReference type="ARBA" id="ARBA00023209"/>
    </source>
</evidence>
<keyword evidence="6 11" id="KW-0865">Zymogen</keyword>
<comment type="catalytic activity">
    <reaction evidence="11">
        <text>a 1,2-diacyl-sn-glycero-3-phospho-L-serine + H(+) = a 1,2-diacyl-sn-glycero-3-phosphoethanolamine + CO2</text>
        <dbReference type="Rhea" id="RHEA:20828"/>
        <dbReference type="ChEBI" id="CHEBI:15378"/>
        <dbReference type="ChEBI" id="CHEBI:16526"/>
        <dbReference type="ChEBI" id="CHEBI:57262"/>
        <dbReference type="ChEBI" id="CHEBI:64612"/>
        <dbReference type="EC" id="4.1.1.65"/>
    </reaction>
</comment>
<dbReference type="GO" id="GO:0006646">
    <property type="term" value="P:phosphatidylethanolamine biosynthetic process"/>
    <property type="evidence" value="ECO:0007669"/>
    <property type="project" value="UniProtKB-UniRule"/>
</dbReference>
<evidence type="ECO:0000256" key="9">
    <source>
        <dbReference type="ARBA" id="ARBA00023264"/>
    </source>
</evidence>
<dbReference type="AlphaFoldDB" id="A0A9D1PX54"/>
<dbReference type="GO" id="GO:0005886">
    <property type="term" value="C:plasma membrane"/>
    <property type="evidence" value="ECO:0007669"/>
    <property type="project" value="UniProtKB-SubCell"/>
</dbReference>
<comment type="cofactor">
    <cofactor evidence="11">
        <name>pyruvate</name>
        <dbReference type="ChEBI" id="CHEBI:15361"/>
    </cofactor>
    <text evidence="11">Binds 1 pyruvoyl group covalently per subunit.</text>
</comment>
<keyword evidence="4 11" id="KW-0443">Lipid metabolism</keyword>
<dbReference type="HAMAP" id="MF_00664">
    <property type="entry name" value="PS_decarb_PSD_A"/>
    <property type="match status" value="1"/>
</dbReference>
<keyword evidence="7 11" id="KW-0594">Phospholipid biosynthesis</keyword>
<dbReference type="GO" id="GO:0004609">
    <property type="term" value="F:phosphatidylserine decarboxylase activity"/>
    <property type="evidence" value="ECO:0007669"/>
    <property type="project" value="UniProtKB-UniRule"/>
</dbReference>
<dbReference type="PANTHER" id="PTHR35809:SF1">
    <property type="entry name" value="ARCHAETIDYLSERINE DECARBOXYLASE PROENZYME-RELATED"/>
    <property type="match status" value="1"/>
</dbReference>
<comment type="pathway">
    <text evidence="11">Phospholipid metabolism; phosphatidylethanolamine biosynthesis; phosphatidylethanolamine from CDP-diacylglycerol: step 2/2.</text>
</comment>
<comment type="subunit">
    <text evidence="11">Heterodimer of a large membrane-associated beta subunit and a small pyruvoyl-containing alpha subunit.</text>
</comment>
<keyword evidence="2 11" id="KW-0444">Lipid biosynthesis</keyword>
<evidence type="ECO:0000256" key="1">
    <source>
        <dbReference type="ARBA" id="ARBA00022475"/>
    </source>
</evidence>
<evidence type="ECO:0000256" key="5">
    <source>
        <dbReference type="ARBA" id="ARBA00023136"/>
    </source>
</evidence>
<comment type="caution">
    <text evidence="13">The sequence shown here is derived from an EMBL/GenBank/DDBJ whole genome shotgun (WGS) entry which is preliminary data.</text>
</comment>
<keyword evidence="9 11" id="KW-1208">Phospholipid metabolism</keyword>
<evidence type="ECO:0000256" key="6">
    <source>
        <dbReference type="ARBA" id="ARBA00023145"/>
    </source>
</evidence>
<reference evidence="13" key="1">
    <citation type="journal article" date="2021" name="PeerJ">
        <title>Extensive microbial diversity within the chicken gut microbiome revealed by metagenomics and culture.</title>
        <authorList>
            <person name="Gilroy R."/>
            <person name="Ravi A."/>
            <person name="Getino M."/>
            <person name="Pursley I."/>
            <person name="Horton D.L."/>
            <person name="Alikhan N.F."/>
            <person name="Baker D."/>
            <person name="Gharbi K."/>
            <person name="Hall N."/>
            <person name="Watson M."/>
            <person name="Adriaenssens E.M."/>
            <person name="Foster-Nyarko E."/>
            <person name="Jarju S."/>
            <person name="Secka A."/>
            <person name="Antonio M."/>
            <person name="Oren A."/>
            <person name="Chaudhuri R.R."/>
            <person name="La Ragione R."/>
            <person name="Hildebrand F."/>
            <person name="Pallen M.J."/>
        </authorList>
    </citation>
    <scope>NUCLEOTIDE SEQUENCE</scope>
    <source>
        <strain evidence="13">ChiHecec2B26-446</strain>
    </source>
</reference>
<evidence type="ECO:0000313" key="13">
    <source>
        <dbReference type="EMBL" id="HIW00671.1"/>
    </source>
</evidence>
<gene>
    <name evidence="11" type="primary">psd</name>
    <name evidence="13" type="ORF">H9894_05705</name>
</gene>
<comment type="subcellular location">
    <subcellularLocation>
        <location evidence="11">Cell membrane</location>
        <topology evidence="11">Peripheral membrane protein</topology>
    </subcellularLocation>
</comment>
<reference evidence="13" key="2">
    <citation type="submission" date="2021-04" db="EMBL/GenBank/DDBJ databases">
        <authorList>
            <person name="Gilroy R."/>
        </authorList>
    </citation>
    <scope>NUCLEOTIDE SEQUENCE</scope>
    <source>
        <strain evidence="13">ChiHecec2B26-446</strain>
    </source>
</reference>
<dbReference type="PANTHER" id="PTHR35809">
    <property type="entry name" value="ARCHAETIDYLSERINE DECARBOXYLASE PROENZYME-RELATED"/>
    <property type="match status" value="1"/>
</dbReference>
<evidence type="ECO:0000256" key="11">
    <source>
        <dbReference type="HAMAP-Rule" id="MF_00664"/>
    </source>
</evidence>
<evidence type="ECO:0000256" key="8">
    <source>
        <dbReference type="ARBA" id="ARBA00023239"/>
    </source>
</evidence>
<sequence>MKPPYCALTPEGYPAIFFSALGALVFAMLDCPVLAVLFFVLCWFALNFFRDPERVVPDEEKIAVSPADGRVVKLERREDPISGENRLCICIFMNVFNVHVNRVPVQGTITDIKYYPGKFFNASLDKASKDNERCAYQLTDEQGQTWTFVQIAGLIARRIVCRVEKGDTLARGERFGMIRFGSRVDLYVPDGYIPTVSCGQEVLGGQTVIARRLTE</sequence>
<keyword evidence="12" id="KW-1133">Transmembrane helix</keyword>
<dbReference type="EC" id="4.1.1.65" evidence="11"/>
<evidence type="ECO:0000256" key="4">
    <source>
        <dbReference type="ARBA" id="ARBA00023098"/>
    </source>
</evidence>
<comment type="PTM">
    <text evidence="11">Is synthesized initially as an inactive proenzyme. Formation of the active enzyme involves a self-maturation process in which the active site pyruvoyl group is generated from an internal serine residue via an autocatalytic post-translational modification. Two non-identical subunits are generated from the proenzyme in this reaction, and the pyruvate is formed at the N-terminus of the alpha chain, which is derived from the carboxyl end of the proenzyme. The post-translation cleavage follows an unusual pathway, termed non-hydrolytic serinolysis, in which the side chain hydroxyl group of the serine supplies its oxygen atom to form the C-terminus of the beta chain, while the remainder of the serine residue undergoes an oxidative deamination to produce ammonia and the pyruvoyl prosthetic group on the alpha chain.</text>
</comment>
<dbReference type="Pfam" id="PF02666">
    <property type="entry name" value="PS_Dcarbxylase"/>
    <property type="match status" value="1"/>
</dbReference>
<dbReference type="InterPro" id="IPR033175">
    <property type="entry name" value="PSD-A"/>
</dbReference>
<evidence type="ECO:0000256" key="3">
    <source>
        <dbReference type="ARBA" id="ARBA00022793"/>
    </source>
</evidence>
<dbReference type="EMBL" id="DXHV01000058">
    <property type="protein sequence ID" value="HIW00671.1"/>
    <property type="molecule type" value="Genomic_DNA"/>
</dbReference>
<keyword evidence="1 11" id="KW-1003">Cell membrane</keyword>
<accession>A0A9D1PX54</accession>
<keyword evidence="3 11" id="KW-0210">Decarboxylase</keyword>
<evidence type="ECO:0000256" key="10">
    <source>
        <dbReference type="ARBA" id="ARBA00023317"/>
    </source>
</evidence>
<dbReference type="InterPro" id="IPR003817">
    <property type="entry name" value="PS_Dcarbxylase"/>
</dbReference>
<comment type="function">
    <text evidence="11">Catalyzes the formation of phosphatidylethanolamine (PtdEtn) from phosphatidylserine (PtdSer).</text>
</comment>
<organism evidence="13 14">
    <name type="scientific">Candidatus Desulfovibrio intestinipullorum</name>
    <dbReference type="NCBI Taxonomy" id="2838536"/>
    <lineage>
        <taxon>Bacteria</taxon>
        <taxon>Pseudomonadati</taxon>
        <taxon>Thermodesulfobacteriota</taxon>
        <taxon>Desulfovibrionia</taxon>
        <taxon>Desulfovibrionales</taxon>
        <taxon>Desulfovibrionaceae</taxon>
        <taxon>Desulfovibrio</taxon>
    </lineage>
</organism>
<evidence type="ECO:0000256" key="12">
    <source>
        <dbReference type="SAM" id="Phobius"/>
    </source>
</evidence>
<keyword evidence="10 11" id="KW-0670">Pyruvate</keyword>
<feature type="transmembrane region" description="Helical" evidence="12">
    <location>
        <begin position="20"/>
        <end position="46"/>
    </location>
</feature>
<feature type="active site" description="Schiff-base intermediate with substrate; via pyruvic acid" evidence="11">
    <location>
        <position position="182"/>
    </location>
</feature>